<dbReference type="AlphaFoldDB" id="A0A4Z0NN30"/>
<feature type="domain" description="TadE-like" evidence="3">
    <location>
        <begin position="99"/>
        <end position="136"/>
    </location>
</feature>
<dbReference type="Pfam" id="PF07811">
    <property type="entry name" value="TadE"/>
    <property type="match status" value="1"/>
</dbReference>
<evidence type="ECO:0000256" key="2">
    <source>
        <dbReference type="SAM" id="Phobius"/>
    </source>
</evidence>
<name>A0A4Z0NN30_9HYPH</name>
<dbReference type="OrthoDB" id="7906240at2"/>
<keyword evidence="5" id="KW-1185">Reference proteome</keyword>
<organism evidence="4 5">
    <name type="scientific">Methylobacterium nonmethylotrophicum</name>
    <dbReference type="NCBI Taxonomy" id="1141884"/>
    <lineage>
        <taxon>Bacteria</taxon>
        <taxon>Pseudomonadati</taxon>
        <taxon>Pseudomonadota</taxon>
        <taxon>Alphaproteobacteria</taxon>
        <taxon>Hyphomicrobiales</taxon>
        <taxon>Methylobacteriaceae</taxon>
        <taxon>Methylobacterium</taxon>
    </lineage>
</organism>
<sequence>MPPGPGWSSRPSTGPASSAPAPAASTSSCRSSTRPPTSPASSPRRRRRPSTASRATSSWPAPPSARSPTMVPSRMRAAETAPGPPWRRIVAFPSDRGAVAALEFALVFPFLVALTGGAFEYARFIRQARLIAEAASGVAGIIAMNVSSSIASADLHYANDAVMLIFPQVLADAALRKVAWNSDILISMAGISFSPTVAGCTASCTYKAKVAWTGGDKQRACGASLAAALDTANPDPATLPASLFTPVANPQGTSSPPSFVIVADLSFNWTPFLFSTLFKTVTIRRSAYIKPRYTNAIAYAAASGDDGFGQQCP</sequence>
<reference evidence="4 5" key="1">
    <citation type="submission" date="2019-04" db="EMBL/GenBank/DDBJ databases">
        <authorList>
            <person name="Feng G."/>
            <person name="Zhu H."/>
        </authorList>
    </citation>
    <scope>NUCLEOTIDE SEQUENCE [LARGE SCALE GENOMIC DNA]</scope>
    <source>
        <strain evidence="4 5">6HR-1</strain>
    </source>
</reference>
<evidence type="ECO:0000259" key="3">
    <source>
        <dbReference type="Pfam" id="PF07811"/>
    </source>
</evidence>
<feature type="compositionally biased region" description="Low complexity" evidence="1">
    <location>
        <begin position="50"/>
        <end position="59"/>
    </location>
</feature>
<gene>
    <name evidence="4" type="ORF">EU555_19875</name>
</gene>
<keyword evidence="2" id="KW-0812">Transmembrane</keyword>
<evidence type="ECO:0000313" key="4">
    <source>
        <dbReference type="EMBL" id="TGD97427.1"/>
    </source>
</evidence>
<dbReference type="EMBL" id="SRLB01000014">
    <property type="protein sequence ID" value="TGD97427.1"/>
    <property type="molecule type" value="Genomic_DNA"/>
</dbReference>
<comment type="caution">
    <text evidence="4">The sequence shown here is derived from an EMBL/GenBank/DDBJ whole genome shotgun (WGS) entry which is preliminary data.</text>
</comment>
<evidence type="ECO:0000256" key="1">
    <source>
        <dbReference type="SAM" id="MobiDB-lite"/>
    </source>
</evidence>
<dbReference type="InterPro" id="IPR012495">
    <property type="entry name" value="TadE-like_dom"/>
</dbReference>
<evidence type="ECO:0000313" key="5">
    <source>
        <dbReference type="Proteomes" id="UP000297535"/>
    </source>
</evidence>
<keyword evidence="2" id="KW-0472">Membrane</keyword>
<dbReference type="Proteomes" id="UP000297535">
    <property type="component" value="Unassembled WGS sequence"/>
</dbReference>
<protein>
    <submittedName>
        <fullName evidence="4">Pilus assembly protein</fullName>
    </submittedName>
</protein>
<feature type="region of interest" description="Disordered" evidence="1">
    <location>
        <begin position="1"/>
        <end position="82"/>
    </location>
</feature>
<proteinExistence type="predicted"/>
<accession>A0A4Z0NN30</accession>
<keyword evidence="2" id="KW-1133">Transmembrane helix</keyword>
<feature type="compositionally biased region" description="Low complexity" evidence="1">
    <location>
        <begin position="8"/>
        <end position="42"/>
    </location>
</feature>
<feature type="transmembrane region" description="Helical" evidence="2">
    <location>
        <begin position="98"/>
        <end position="119"/>
    </location>
</feature>